<dbReference type="GO" id="GO:0005576">
    <property type="term" value="C:extracellular region"/>
    <property type="evidence" value="ECO:0007669"/>
    <property type="project" value="UniProtKB-SubCell"/>
</dbReference>
<evidence type="ECO:0000256" key="3">
    <source>
        <dbReference type="ARBA" id="ARBA00022525"/>
    </source>
</evidence>
<dbReference type="GO" id="GO:0006508">
    <property type="term" value="P:proteolysis"/>
    <property type="evidence" value="ECO:0007669"/>
    <property type="project" value="InterPro"/>
</dbReference>
<proteinExistence type="inferred from homology"/>
<evidence type="ECO:0000313" key="13">
    <source>
        <dbReference type="Proteomes" id="UP000196151"/>
    </source>
</evidence>
<dbReference type="SUPFAM" id="SSF54001">
    <property type="entry name" value="Cysteine proteinases"/>
    <property type="match status" value="1"/>
</dbReference>
<dbReference type="GO" id="GO:0008234">
    <property type="term" value="F:cysteine-type peptidase activity"/>
    <property type="evidence" value="ECO:0007669"/>
    <property type="project" value="UniProtKB-KW"/>
</dbReference>
<dbReference type="InterPro" id="IPR008750">
    <property type="entry name" value="Peptidase_C47"/>
</dbReference>
<dbReference type="Gene3D" id="3.90.70.10">
    <property type="entry name" value="Cysteine proteinases"/>
    <property type="match status" value="1"/>
</dbReference>
<keyword evidence="13" id="KW-1185">Reference proteome</keyword>
<evidence type="ECO:0000256" key="7">
    <source>
        <dbReference type="ARBA" id="ARBA00023145"/>
    </source>
</evidence>
<dbReference type="InterPro" id="IPR038765">
    <property type="entry name" value="Papain-like_cys_pep_sf"/>
</dbReference>
<evidence type="ECO:0000256" key="4">
    <source>
        <dbReference type="ARBA" id="ARBA00022801"/>
    </source>
</evidence>
<keyword evidence="10" id="KW-0732">Signal</keyword>
<reference evidence="12" key="3">
    <citation type="submission" date="2024-03" db="EMBL/GenBank/DDBJ databases">
        <title>The Genome Sequence of Enterococcus sp. DIV0238c.</title>
        <authorList>
            <consortium name="The Broad Institute Genomics Platform"/>
            <consortium name="The Broad Institute Microbial Omics Core"/>
            <consortium name="The Broad Institute Genomic Center for Infectious Diseases"/>
            <person name="Earl A."/>
            <person name="Manson A."/>
            <person name="Gilmore M."/>
            <person name="Schwartman J."/>
            <person name="Shea T."/>
            <person name="Abouelleil A."/>
            <person name="Cao P."/>
            <person name="Chapman S."/>
            <person name="Cusick C."/>
            <person name="Young S."/>
            <person name="Neafsey D."/>
            <person name="Nusbaum C."/>
            <person name="Birren B."/>
        </authorList>
    </citation>
    <scope>NUCLEOTIDE SEQUENCE</scope>
    <source>
        <strain evidence="12">9D6_DIV0238</strain>
    </source>
</reference>
<reference evidence="11" key="1">
    <citation type="submission" date="2017-05" db="EMBL/GenBank/DDBJ databases">
        <title>The Genome Sequence of Enterococcus sp. 9D6_DIV0238.</title>
        <authorList>
            <consortium name="The Broad Institute Genomics Platform"/>
            <consortium name="The Broad Institute Genomic Center for Infectious Diseases"/>
            <person name="Earl A."/>
            <person name="Manson A."/>
            <person name="Schwartman J."/>
            <person name="Gilmore M."/>
            <person name="Abouelleil A."/>
            <person name="Cao P."/>
            <person name="Chapman S."/>
            <person name="Cusick C."/>
            <person name="Shea T."/>
            <person name="Young S."/>
            <person name="Neafsey D."/>
            <person name="Nusbaum C."/>
            <person name="Birren B."/>
        </authorList>
    </citation>
    <scope>NUCLEOTIDE SEQUENCE [LARGE SCALE GENOMIC DNA]</scope>
    <source>
        <strain evidence="11">9D6_DIV0238</strain>
    </source>
</reference>
<keyword evidence="4" id="KW-0378">Hydrolase</keyword>
<evidence type="ECO:0000313" key="12">
    <source>
        <dbReference type="EMBL" id="WYJ93668.1"/>
    </source>
</evidence>
<dbReference type="RefSeq" id="WP_087641005.1">
    <property type="nucleotide sequence ID" value="NZ_CP147246.1"/>
</dbReference>
<evidence type="ECO:0000256" key="2">
    <source>
        <dbReference type="ARBA" id="ARBA00010245"/>
    </source>
</evidence>
<dbReference type="Proteomes" id="UP000196151">
    <property type="component" value="Chromosome"/>
</dbReference>
<comment type="similarity">
    <text evidence="2">Belongs to the peptidase C47 family.</text>
</comment>
<dbReference type="AlphaFoldDB" id="A0A200J963"/>
<evidence type="ECO:0000256" key="8">
    <source>
        <dbReference type="PIRSR" id="PIRSR608750-1"/>
    </source>
</evidence>
<keyword evidence="5" id="KW-0645">Protease</keyword>
<evidence type="ECO:0000256" key="10">
    <source>
        <dbReference type="SAM" id="SignalP"/>
    </source>
</evidence>
<accession>A0A200J963</accession>
<sequence length="396" mass="44200">MKKIVLSMLLLFGAVSFQDVTANATEGADVIIQTESVSGEVDQFAKNDFGLALTSILFLEGNNISASDYSLGSAFSMFDGEKTETGTVYYPVYLDGKLEFLYSVRKNELGEYVSSVSRFLVNEVNAAIDSANGEPISFFVKEDDIFYKINDTIEKIFEAPIDEFSNKKSETTELTIEDANETLQSAESNVEEKDISEQTDFVKQDNISKNSKLSRSSVSTAKNYAMINWKINETQGDVPWCAAFVTAAILSNKVDARATRAVDIVNYSYPKLTAKQREQNGVSPQQILAYANYRKTYPKIVESTVSHSVIESNLRKGNALYLGGIGYGSQTSKSRHAFALYGWVDNENPSGGKPYRVYYVWNPWWNYPMTVQGNTLPITIPVPGGGYTWYRTIYNF</sequence>
<protein>
    <recommendedName>
        <fullName evidence="14">Peptidase C39-like domain-containing protein</fullName>
    </recommendedName>
</protein>
<feature type="active site" evidence="8">
    <location>
        <position position="336"/>
    </location>
</feature>
<reference evidence="12" key="2">
    <citation type="submission" date="2017-05" db="EMBL/GenBank/DDBJ databases">
        <authorList>
            <consortium name="The Broad Institute Genomics Platform"/>
            <consortium name="The Broad Institute Genomic Center for Infectious Diseases"/>
            <person name="Earl A."/>
            <person name="Manson A."/>
            <person name="Schwartman J."/>
            <person name="Gilmore M."/>
            <person name="Abouelleil A."/>
            <person name="Cao P."/>
            <person name="Chapman S."/>
            <person name="Cusick C."/>
            <person name="Shea T."/>
            <person name="Young S."/>
            <person name="Neafsey D."/>
            <person name="Nusbaum C."/>
            <person name="Birren B."/>
        </authorList>
    </citation>
    <scope>NUCLEOTIDE SEQUENCE</scope>
    <source>
        <strain evidence="12">9D6_DIV0238</strain>
    </source>
</reference>
<dbReference type="Pfam" id="PF05543">
    <property type="entry name" value="Peptidase_C47"/>
    <property type="match status" value="1"/>
</dbReference>
<comment type="subcellular location">
    <subcellularLocation>
        <location evidence="1">Secreted</location>
    </subcellularLocation>
</comment>
<evidence type="ECO:0000256" key="1">
    <source>
        <dbReference type="ARBA" id="ARBA00004613"/>
    </source>
</evidence>
<evidence type="ECO:0008006" key="14">
    <source>
        <dbReference type="Google" id="ProtNLM"/>
    </source>
</evidence>
<name>A0A200J963_9ENTE</name>
<dbReference type="InterPro" id="IPR046350">
    <property type="entry name" value="Cystatin_sf"/>
</dbReference>
<evidence type="ECO:0000256" key="5">
    <source>
        <dbReference type="ARBA" id="ARBA00022807"/>
    </source>
</evidence>
<dbReference type="Gene3D" id="3.10.500.10">
    <property type="entry name" value="Staphopain proregion domain"/>
    <property type="match status" value="1"/>
</dbReference>
<feature type="active site" evidence="8">
    <location>
        <position position="362"/>
    </location>
</feature>
<feature type="active site" evidence="8">
    <location>
        <position position="241"/>
    </location>
</feature>
<dbReference type="EMBL" id="NIBQ01000002">
    <property type="protein sequence ID" value="OUZ33200.1"/>
    <property type="molecule type" value="Genomic_DNA"/>
</dbReference>
<keyword evidence="6" id="KW-0843">Virulence</keyword>
<keyword evidence="7" id="KW-0865">Zymogen</keyword>
<evidence type="ECO:0000313" key="11">
    <source>
        <dbReference type="EMBL" id="OUZ33200.1"/>
    </source>
</evidence>
<keyword evidence="9" id="KW-0175">Coiled coil</keyword>
<keyword evidence="5" id="KW-0788">Thiol protease</keyword>
<feature type="signal peptide" evidence="10">
    <location>
        <begin position="1"/>
        <end position="24"/>
    </location>
</feature>
<dbReference type="InterPro" id="IPR037155">
    <property type="entry name" value="Staphopain_pro_sf"/>
</dbReference>
<feature type="chain" id="PRO_5012171048" description="Peptidase C39-like domain-containing protein" evidence="10">
    <location>
        <begin position="25"/>
        <end position="396"/>
    </location>
</feature>
<dbReference type="SUPFAM" id="SSF54403">
    <property type="entry name" value="Cystatin/monellin"/>
    <property type="match status" value="1"/>
</dbReference>
<gene>
    <name evidence="12" type="ORF">A5889_001169</name>
    <name evidence="11" type="ORF">A5889_001910</name>
</gene>
<evidence type="ECO:0000256" key="6">
    <source>
        <dbReference type="ARBA" id="ARBA00023026"/>
    </source>
</evidence>
<evidence type="ECO:0000256" key="9">
    <source>
        <dbReference type="SAM" id="Coils"/>
    </source>
</evidence>
<dbReference type="OrthoDB" id="2191392at2"/>
<keyword evidence="3" id="KW-0964">Secreted</keyword>
<dbReference type="EMBL" id="CP147246">
    <property type="protein sequence ID" value="WYJ93668.1"/>
    <property type="molecule type" value="Genomic_DNA"/>
</dbReference>
<feature type="coiled-coil region" evidence="9">
    <location>
        <begin position="169"/>
        <end position="196"/>
    </location>
</feature>
<organism evidence="11">
    <name type="scientific">Candidatus Enterococcus dunnyi</name>
    <dbReference type="NCBI Taxonomy" id="1834192"/>
    <lineage>
        <taxon>Bacteria</taxon>
        <taxon>Bacillati</taxon>
        <taxon>Bacillota</taxon>
        <taxon>Bacilli</taxon>
        <taxon>Lactobacillales</taxon>
        <taxon>Enterococcaceae</taxon>
        <taxon>Enterococcus</taxon>
    </lineage>
</organism>